<name>A0AAP4BUD1_9CORY</name>
<evidence type="ECO:0000313" key="2">
    <source>
        <dbReference type="EMBL" id="MDK4325686.1"/>
    </source>
</evidence>
<comment type="caution">
    <text evidence="2">The sequence shown here is derived from an EMBL/GenBank/DDBJ whole genome shotgun (WGS) entry which is preliminary data.</text>
</comment>
<dbReference type="EMBL" id="JASNVP010000003">
    <property type="protein sequence ID" value="MDK4325686.1"/>
    <property type="molecule type" value="Genomic_DNA"/>
</dbReference>
<protein>
    <submittedName>
        <fullName evidence="2">Uncharacterized protein</fullName>
    </submittedName>
</protein>
<dbReference type="Proteomes" id="UP001226160">
    <property type="component" value="Unassembled WGS sequence"/>
</dbReference>
<dbReference type="RefSeq" id="WP_239211639.1">
    <property type="nucleotide sequence ID" value="NZ_CP091865.1"/>
</dbReference>
<dbReference type="AlphaFoldDB" id="A0AAP4BUD1"/>
<evidence type="ECO:0000256" key="1">
    <source>
        <dbReference type="SAM" id="MobiDB-lite"/>
    </source>
</evidence>
<evidence type="ECO:0000313" key="3">
    <source>
        <dbReference type="Proteomes" id="UP001226160"/>
    </source>
</evidence>
<feature type="region of interest" description="Disordered" evidence="1">
    <location>
        <begin position="1"/>
        <end position="36"/>
    </location>
</feature>
<feature type="region of interest" description="Disordered" evidence="1">
    <location>
        <begin position="200"/>
        <end position="225"/>
    </location>
</feature>
<reference evidence="2" key="1">
    <citation type="submission" date="2023-05" db="EMBL/GenBank/DDBJ databases">
        <title>Metabolic capabilities are highly conserved among human nasal-associated Corynebacterium species in pangenomic analyses.</title>
        <authorList>
            <person name="Tran T.H."/>
            <person name="Roberts A.Q."/>
            <person name="Escapa I.F."/>
            <person name="Gao W."/>
            <person name="Conlan S."/>
            <person name="Kong H."/>
            <person name="Segre J.A."/>
            <person name="Kelly M.S."/>
            <person name="Lemon K.P."/>
        </authorList>
    </citation>
    <scope>NUCLEOTIDE SEQUENCE</scope>
    <source>
        <strain evidence="2">KPL2654</strain>
    </source>
</reference>
<organism evidence="2 3">
    <name type="scientific">Corynebacterium propinquum</name>
    <dbReference type="NCBI Taxonomy" id="43769"/>
    <lineage>
        <taxon>Bacteria</taxon>
        <taxon>Bacillati</taxon>
        <taxon>Actinomycetota</taxon>
        <taxon>Actinomycetes</taxon>
        <taxon>Mycobacteriales</taxon>
        <taxon>Corynebacteriaceae</taxon>
        <taxon>Corynebacterium</taxon>
    </lineage>
</organism>
<feature type="compositionally biased region" description="Basic and acidic residues" evidence="1">
    <location>
        <begin position="16"/>
        <end position="33"/>
    </location>
</feature>
<feature type="compositionally biased region" description="Polar residues" evidence="1">
    <location>
        <begin position="205"/>
        <end position="225"/>
    </location>
</feature>
<proteinExistence type="predicted"/>
<gene>
    <name evidence="2" type="ORF">QPX54_04030</name>
</gene>
<accession>A0AAP4BUD1</accession>
<sequence length="305" mass="32671">MAEARNEDQTTGEPNKGTRDDVGAGDVRDKDVRNGVGSSASVNARVLAIFDPTVLRPEEVRAVDIPPAAISAADAGLGQLNDSLQVVVGKLGDITPAPTVTALQPGLALVALAPEQEPTAMTSIFQAVIPKGLGLVDIDRDTILAYGDDLVRYPMTTAQYTLGWSSPSGMKDVLAAIQRQQTDTAYSRTDYVKIIDRKPAHTAHAGNQQPADESTQEAAASGKSHSQWDTQHYIQSFYSATSGSVGTQGNIMAEEGFWIEVRNGAAELHFGIGGLDLPTATDVFRRWLDGERKFPDVGQWQKLII</sequence>